<sequence>MTTILYSYWRSSCSWRVRIALALKNIPYEYKAVHLVKDGGQQHSDEYKKTNPMEQVPALVIDGITLTQSMAIMEYLNDTRPEPALLPKCPAKKAVVREICECIVSGIQPLQNVGTLQKLGDKKMEWSLYWIERGFHALENLLKQSAGKYCVGDEITLADLCLVPQVYNAERYSVNMESFPVISRINTDLLQLEAFKISHPSNQIDKE</sequence>
<dbReference type="KEGG" id="obi:106873118"/>
<dbReference type="InterPro" id="IPR040079">
    <property type="entry name" value="Glutathione_S-Trfase"/>
</dbReference>
<feature type="domain" description="GST N-terminal" evidence="12">
    <location>
        <begin position="1"/>
        <end position="84"/>
    </location>
</feature>
<dbReference type="PROSITE" id="PS50405">
    <property type="entry name" value="GST_CTER"/>
    <property type="match status" value="1"/>
</dbReference>
<dbReference type="UniPathway" id="UPA00139">
    <property type="reaction ID" value="UER00340"/>
</dbReference>
<comment type="cofactor">
    <cofactor evidence="2">
        <name>glutathione</name>
        <dbReference type="ChEBI" id="CHEBI:57925"/>
    </cofactor>
</comment>
<proteinExistence type="inferred from homology"/>
<dbReference type="InterPro" id="IPR036282">
    <property type="entry name" value="Glutathione-S-Trfase_C_sf"/>
</dbReference>
<comment type="catalytic activity">
    <reaction evidence="11">
        <text>RX + glutathione = an S-substituted glutathione + a halide anion + H(+)</text>
        <dbReference type="Rhea" id="RHEA:16437"/>
        <dbReference type="ChEBI" id="CHEBI:15378"/>
        <dbReference type="ChEBI" id="CHEBI:16042"/>
        <dbReference type="ChEBI" id="CHEBI:17792"/>
        <dbReference type="ChEBI" id="CHEBI:57925"/>
        <dbReference type="ChEBI" id="CHEBI:90779"/>
        <dbReference type="EC" id="2.5.1.18"/>
    </reaction>
</comment>
<dbReference type="GO" id="GO:0006749">
    <property type="term" value="P:glutathione metabolic process"/>
    <property type="evidence" value="ECO:0007669"/>
    <property type="project" value="TreeGrafter"/>
</dbReference>
<dbReference type="FunFam" id="3.40.30.10:FF:000041">
    <property type="entry name" value="Maleylacetoacetate isomerase isoform 1"/>
    <property type="match status" value="1"/>
</dbReference>
<dbReference type="InterPro" id="IPR010987">
    <property type="entry name" value="Glutathione-S-Trfase_C-like"/>
</dbReference>
<comment type="similarity">
    <text evidence="5">Belongs to the GST superfamily. Zeta family.</text>
</comment>
<dbReference type="PANTHER" id="PTHR42673:SF4">
    <property type="entry name" value="MALEYLACETOACETATE ISOMERASE"/>
    <property type="match status" value="1"/>
</dbReference>
<dbReference type="SUPFAM" id="SSF47616">
    <property type="entry name" value="GST C-terminal domain-like"/>
    <property type="match status" value="1"/>
</dbReference>
<dbReference type="InterPro" id="IPR034333">
    <property type="entry name" value="GST_Zeta_N"/>
</dbReference>
<evidence type="ECO:0000259" key="12">
    <source>
        <dbReference type="PROSITE" id="PS50404"/>
    </source>
</evidence>
<dbReference type="GO" id="GO:0004364">
    <property type="term" value="F:glutathione transferase activity"/>
    <property type="evidence" value="ECO:0007669"/>
    <property type="project" value="UniProtKB-EC"/>
</dbReference>
<protein>
    <submittedName>
        <fullName evidence="14">Uncharacterized protein</fullName>
    </submittedName>
</protein>
<keyword evidence="7" id="KW-0808">Transferase</keyword>
<comment type="subcellular location">
    <subcellularLocation>
        <location evidence="3">Cytoplasm</location>
    </subcellularLocation>
</comment>
<dbReference type="Gene3D" id="3.40.30.10">
    <property type="entry name" value="Glutaredoxin"/>
    <property type="match status" value="1"/>
</dbReference>
<dbReference type="NCBIfam" id="TIGR01262">
    <property type="entry name" value="maiA"/>
    <property type="match status" value="1"/>
</dbReference>
<dbReference type="OMA" id="VYNAHRF"/>
<evidence type="ECO:0000256" key="2">
    <source>
        <dbReference type="ARBA" id="ARBA00001955"/>
    </source>
</evidence>
<evidence type="ECO:0000256" key="5">
    <source>
        <dbReference type="ARBA" id="ARBA00010007"/>
    </source>
</evidence>
<evidence type="ECO:0000256" key="11">
    <source>
        <dbReference type="ARBA" id="ARBA00047960"/>
    </source>
</evidence>
<evidence type="ECO:0000256" key="1">
    <source>
        <dbReference type="ARBA" id="ARBA00001622"/>
    </source>
</evidence>
<dbReference type="Pfam" id="PF02798">
    <property type="entry name" value="GST_N"/>
    <property type="match status" value="1"/>
</dbReference>
<evidence type="ECO:0000256" key="8">
    <source>
        <dbReference type="ARBA" id="ARBA00022878"/>
    </source>
</evidence>
<dbReference type="CDD" id="cd03191">
    <property type="entry name" value="GST_C_Zeta"/>
    <property type="match status" value="1"/>
</dbReference>
<dbReference type="GO" id="GO:0006559">
    <property type="term" value="P:L-phenylalanine catabolic process"/>
    <property type="evidence" value="ECO:0007669"/>
    <property type="project" value="UniProtKB-UniPathway"/>
</dbReference>
<dbReference type="InterPro" id="IPR005955">
    <property type="entry name" value="GST_Zeta"/>
</dbReference>
<dbReference type="Gene3D" id="1.20.1050.10">
    <property type="match status" value="1"/>
</dbReference>
<dbReference type="FunFam" id="1.20.1050.10:FF:000010">
    <property type="entry name" value="Maleylacetoacetate isomerase isoform 1"/>
    <property type="match status" value="1"/>
</dbReference>
<accession>A0A0L8H3D0</accession>
<dbReference type="InterPro" id="IPR034330">
    <property type="entry name" value="GST_Zeta_C"/>
</dbReference>
<keyword evidence="9" id="KW-0585">Phenylalanine catabolism</keyword>
<name>A0A0L8H3D0_OCTBM</name>
<dbReference type="InterPro" id="IPR036249">
    <property type="entry name" value="Thioredoxin-like_sf"/>
</dbReference>
<evidence type="ECO:0000313" key="14">
    <source>
        <dbReference type="EMBL" id="KOF83584.1"/>
    </source>
</evidence>
<keyword evidence="6" id="KW-0963">Cytoplasm</keyword>
<evidence type="ECO:0000256" key="4">
    <source>
        <dbReference type="ARBA" id="ARBA00004671"/>
    </source>
</evidence>
<evidence type="ECO:0000256" key="7">
    <source>
        <dbReference type="ARBA" id="ARBA00022679"/>
    </source>
</evidence>
<dbReference type="GO" id="GO:0006572">
    <property type="term" value="P:L-tyrosine catabolic process"/>
    <property type="evidence" value="ECO:0007669"/>
    <property type="project" value="UniProtKB-KW"/>
</dbReference>
<dbReference type="InterPro" id="IPR004046">
    <property type="entry name" value="GST_C"/>
</dbReference>
<dbReference type="SFLD" id="SFLDG00358">
    <property type="entry name" value="Main_(cytGST)"/>
    <property type="match status" value="1"/>
</dbReference>
<comment type="catalytic activity">
    <reaction evidence="1">
        <text>4-maleylacetoacetate = 4-fumarylacetoacetate</text>
        <dbReference type="Rhea" id="RHEA:14817"/>
        <dbReference type="ChEBI" id="CHEBI:17105"/>
        <dbReference type="ChEBI" id="CHEBI:18034"/>
        <dbReference type="EC" id="5.2.1.2"/>
    </reaction>
</comment>
<dbReference type="SUPFAM" id="SSF52833">
    <property type="entry name" value="Thioredoxin-like"/>
    <property type="match status" value="1"/>
</dbReference>
<dbReference type="Pfam" id="PF00043">
    <property type="entry name" value="GST_C"/>
    <property type="match status" value="1"/>
</dbReference>
<dbReference type="InterPro" id="IPR004045">
    <property type="entry name" value="Glutathione_S-Trfase_N"/>
</dbReference>
<keyword evidence="8" id="KW-0828">Tyrosine catabolism</keyword>
<evidence type="ECO:0000256" key="3">
    <source>
        <dbReference type="ARBA" id="ARBA00004496"/>
    </source>
</evidence>
<keyword evidence="10" id="KW-0413">Isomerase</keyword>
<evidence type="ECO:0000256" key="10">
    <source>
        <dbReference type="ARBA" id="ARBA00023235"/>
    </source>
</evidence>
<evidence type="ECO:0000259" key="13">
    <source>
        <dbReference type="PROSITE" id="PS50405"/>
    </source>
</evidence>
<gene>
    <name evidence="14" type="ORF">OCBIM_22023528mg</name>
</gene>
<dbReference type="PANTHER" id="PTHR42673">
    <property type="entry name" value="MALEYLACETOACETATE ISOMERASE"/>
    <property type="match status" value="1"/>
</dbReference>
<dbReference type="OrthoDB" id="202840at2759"/>
<dbReference type="CDD" id="cd03042">
    <property type="entry name" value="GST_N_Zeta"/>
    <property type="match status" value="1"/>
</dbReference>
<dbReference type="PROSITE" id="PS50404">
    <property type="entry name" value="GST_NTER"/>
    <property type="match status" value="1"/>
</dbReference>
<dbReference type="GO" id="GO:0005739">
    <property type="term" value="C:mitochondrion"/>
    <property type="evidence" value="ECO:0007669"/>
    <property type="project" value="TreeGrafter"/>
</dbReference>
<dbReference type="EMBL" id="KQ419425">
    <property type="protein sequence ID" value="KOF83584.1"/>
    <property type="molecule type" value="Genomic_DNA"/>
</dbReference>
<comment type="pathway">
    <text evidence="4">Amino-acid degradation; L-phenylalanine degradation; acetoacetate and fumarate from L-phenylalanine: step 5/6.</text>
</comment>
<evidence type="ECO:0000256" key="9">
    <source>
        <dbReference type="ARBA" id="ARBA00023232"/>
    </source>
</evidence>
<evidence type="ECO:0000256" key="6">
    <source>
        <dbReference type="ARBA" id="ARBA00022490"/>
    </source>
</evidence>
<feature type="domain" description="GST C-terminal" evidence="13">
    <location>
        <begin position="89"/>
        <end position="207"/>
    </location>
</feature>
<dbReference type="SFLD" id="SFLDS00019">
    <property type="entry name" value="Glutathione_Transferase_(cytos"/>
    <property type="match status" value="1"/>
</dbReference>
<organism evidence="14">
    <name type="scientific">Octopus bimaculoides</name>
    <name type="common">California two-spotted octopus</name>
    <dbReference type="NCBI Taxonomy" id="37653"/>
    <lineage>
        <taxon>Eukaryota</taxon>
        <taxon>Metazoa</taxon>
        <taxon>Spiralia</taxon>
        <taxon>Lophotrochozoa</taxon>
        <taxon>Mollusca</taxon>
        <taxon>Cephalopoda</taxon>
        <taxon>Coleoidea</taxon>
        <taxon>Octopodiformes</taxon>
        <taxon>Octopoda</taxon>
        <taxon>Incirrata</taxon>
        <taxon>Octopodidae</taxon>
        <taxon>Octopus</taxon>
    </lineage>
</organism>
<dbReference type="STRING" id="37653.A0A0L8H3D0"/>
<dbReference type="GO" id="GO:0016034">
    <property type="term" value="F:maleylacetoacetate isomerase activity"/>
    <property type="evidence" value="ECO:0007669"/>
    <property type="project" value="UniProtKB-EC"/>
</dbReference>
<dbReference type="AlphaFoldDB" id="A0A0L8H3D0"/>
<reference evidence="14" key="1">
    <citation type="submission" date="2015-07" db="EMBL/GenBank/DDBJ databases">
        <title>MeaNS - Measles Nucleotide Surveillance Program.</title>
        <authorList>
            <person name="Tran T."/>
            <person name="Druce J."/>
        </authorList>
    </citation>
    <scope>NUCLEOTIDE SEQUENCE</scope>
    <source>
        <strain evidence="14">UCB-OBI-ISO-001</strain>
        <tissue evidence="14">Gonad</tissue>
    </source>
</reference>